<evidence type="ECO:0000259" key="4">
    <source>
        <dbReference type="Pfam" id="PF15915"/>
    </source>
</evidence>
<dbReference type="InterPro" id="IPR031803">
    <property type="entry name" value="BAT_GAF/HTH-assoc"/>
</dbReference>
<keyword evidence="6" id="KW-1185">Reference proteome</keyword>
<keyword evidence="1" id="KW-0805">Transcription regulation</keyword>
<feature type="domain" description="Bacterioopsin transcriptional activator GAF and HTH associated" evidence="4">
    <location>
        <begin position="6"/>
        <end position="133"/>
    </location>
</feature>
<protein>
    <submittedName>
        <fullName evidence="5">Helix-turn-helix domain-containing protein</fullName>
    </submittedName>
</protein>
<dbReference type="RefSeq" id="WP_224829537.1">
    <property type="nucleotide sequence ID" value="NZ_JAIVEF010000022.1"/>
</dbReference>
<comment type="caution">
    <text evidence="5">The sequence shown here is derived from an EMBL/GenBank/DDBJ whole genome shotgun (WGS) entry which is preliminary data.</text>
</comment>
<dbReference type="InterPro" id="IPR007050">
    <property type="entry name" value="HTH_bacterioopsin"/>
</dbReference>
<evidence type="ECO:0000313" key="6">
    <source>
        <dbReference type="Proteomes" id="UP001595925"/>
    </source>
</evidence>
<gene>
    <name evidence="5" type="ORF">ACFPFO_15815</name>
</gene>
<dbReference type="Pfam" id="PF04967">
    <property type="entry name" value="HTH_10"/>
    <property type="match status" value="1"/>
</dbReference>
<sequence>MPAITEFRLPAADVALETTLDRAPGATIRLERSVSIGFPAVLVSGSALETIDAALAADGSVDSFERRSRSDQTLYDVAFDPPARDRLEAVLAGEGTVLEATAAGGRWHLELRFPDRETLSRSHDRLAERGMEATIGRIANVTDGSGAGRAGTESRLTPEQEEALSAAFEHGYFEIPRAISMEDLAARLGISHQALSERLRRAYGTLVEAEFRTAAGERPSLGAPG</sequence>
<accession>A0ABD5QHY9</accession>
<dbReference type="Proteomes" id="UP001595925">
    <property type="component" value="Unassembled WGS sequence"/>
</dbReference>
<proteinExistence type="predicted"/>
<reference evidence="5 6" key="1">
    <citation type="journal article" date="2019" name="Int. J. Syst. Evol. Microbiol.">
        <title>The Global Catalogue of Microorganisms (GCM) 10K type strain sequencing project: providing services to taxonomists for standard genome sequencing and annotation.</title>
        <authorList>
            <consortium name="The Broad Institute Genomics Platform"/>
            <consortium name="The Broad Institute Genome Sequencing Center for Infectious Disease"/>
            <person name="Wu L."/>
            <person name="Ma J."/>
        </authorList>
    </citation>
    <scope>NUCLEOTIDE SEQUENCE [LARGE SCALE GENOMIC DNA]</scope>
    <source>
        <strain evidence="5 6">CGMCC 1.15824</strain>
    </source>
</reference>
<dbReference type="PANTHER" id="PTHR34236:SF1">
    <property type="entry name" value="DIMETHYL SULFOXIDE REDUCTASE TRANSCRIPTIONAL ACTIVATOR"/>
    <property type="match status" value="1"/>
</dbReference>
<feature type="domain" description="HTH bat-type" evidence="3">
    <location>
        <begin position="156"/>
        <end position="207"/>
    </location>
</feature>
<evidence type="ECO:0000313" key="5">
    <source>
        <dbReference type="EMBL" id="MFC4989205.1"/>
    </source>
</evidence>
<dbReference type="EMBL" id="JBHSJG010000041">
    <property type="protein sequence ID" value="MFC4989205.1"/>
    <property type="molecule type" value="Genomic_DNA"/>
</dbReference>
<name>A0ABD5QHY9_9EURY</name>
<evidence type="ECO:0000256" key="2">
    <source>
        <dbReference type="ARBA" id="ARBA00023163"/>
    </source>
</evidence>
<keyword evidence="2" id="KW-0804">Transcription</keyword>
<evidence type="ECO:0000256" key="1">
    <source>
        <dbReference type="ARBA" id="ARBA00023015"/>
    </source>
</evidence>
<organism evidence="5 6">
    <name type="scientific">Saliphagus infecundisoli</name>
    <dbReference type="NCBI Taxonomy" id="1849069"/>
    <lineage>
        <taxon>Archaea</taxon>
        <taxon>Methanobacteriati</taxon>
        <taxon>Methanobacteriota</taxon>
        <taxon>Stenosarchaea group</taxon>
        <taxon>Halobacteria</taxon>
        <taxon>Halobacteriales</taxon>
        <taxon>Natrialbaceae</taxon>
        <taxon>Saliphagus</taxon>
    </lineage>
</organism>
<dbReference type="Pfam" id="PF15915">
    <property type="entry name" value="BAT"/>
    <property type="match status" value="1"/>
</dbReference>
<dbReference type="AlphaFoldDB" id="A0ABD5QHY9"/>
<evidence type="ECO:0000259" key="3">
    <source>
        <dbReference type="Pfam" id="PF04967"/>
    </source>
</evidence>
<dbReference type="PANTHER" id="PTHR34236">
    <property type="entry name" value="DIMETHYL SULFOXIDE REDUCTASE TRANSCRIPTIONAL ACTIVATOR"/>
    <property type="match status" value="1"/>
</dbReference>